<feature type="compositionally biased region" description="Basic residues" evidence="1">
    <location>
        <begin position="438"/>
        <end position="448"/>
    </location>
</feature>
<dbReference type="Proteomes" id="UP000000580">
    <property type="component" value="Chromosome"/>
</dbReference>
<evidence type="ECO:0000256" key="1">
    <source>
        <dbReference type="SAM" id="MobiDB-lite"/>
    </source>
</evidence>
<keyword evidence="3" id="KW-1185">Reference proteome</keyword>
<protein>
    <submittedName>
        <fullName evidence="2">Uncharacterized protein</fullName>
    </submittedName>
</protein>
<sequence length="448" mass="49261">MGLLGCRRIWHGPTRRLVLRRRWRSRSSGSVKHPCGPGRRRPGVADSEFVVASPAGDTVDQIDTVPIDSGASVPPSGNPVSLIAAACCEHRTNVDPEVQTQVAIEEWMGASPNYTRRLRHALGVTGDTVEDIFKVLQFDVGAPPQFLDFRYSLIDPNHGEFRNDYCGALIDVEPMGDVWVRAMCHTIQDFTFDATAIATNPKARFRPIHRPPRKPADRTPHCHWSVTIEDSREDLPIPAEAVEVSRCELTALQFDPIDLSDDGLGDYTGPLFSDIRFDQWSRSALVRLAEEVAIQHHLLALAFERSVRRHGGEAKALGLLRRQFTGTAYVGSARIKAASGLASAQMTLLRSSICIPPCARSPTPEHPWSASGQERATRCGCASQATPPPSATAVGWRRCRRTMSVPSRSWPPVSIRTGRICTRPTRPATWSSTSGGRTPKRSAGRKSK</sequence>
<name>Q73XW3_MYCPA</name>
<dbReference type="KEGG" id="mpa:MAP_2195"/>
<evidence type="ECO:0000313" key="2">
    <source>
        <dbReference type="EMBL" id="AAS04512.1"/>
    </source>
</evidence>
<accession>Q73XW3</accession>
<proteinExistence type="predicted"/>
<feature type="region of interest" description="Disordered" evidence="1">
    <location>
        <begin position="407"/>
        <end position="448"/>
    </location>
</feature>
<dbReference type="EMBL" id="AE016958">
    <property type="protein sequence ID" value="AAS04512.1"/>
    <property type="molecule type" value="Genomic_DNA"/>
</dbReference>
<dbReference type="STRING" id="262316.MAP_2195"/>
<organism evidence="2 3">
    <name type="scientific">Mycolicibacterium paratuberculosis (strain ATCC BAA-968 / K-10)</name>
    <name type="common">Mycobacterium paratuberculosis</name>
    <dbReference type="NCBI Taxonomy" id="262316"/>
    <lineage>
        <taxon>Bacteria</taxon>
        <taxon>Bacillati</taxon>
        <taxon>Actinomycetota</taxon>
        <taxon>Actinomycetes</taxon>
        <taxon>Mycobacteriales</taxon>
        <taxon>Mycobacteriaceae</taxon>
        <taxon>Mycobacterium</taxon>
        <taxon>Mycobacterium avium complex (MAC)</taxon>
    </lineage>
</organism>
<dbReference type="eggNOG" id="ENOG502Z9XX">
    <property type="taxonomic scope" value="Bacteria"/>
</dbReference>
<gene>
    <name evidence="2" type="ordered locus">MAP_2195</name>
</gene>
<dbReference type="HOGENOM" id="CLU_610864_0_0_11"/>
<evidence type="ECO:0000313" key="3">
    <source>
        <dbReference type="Proteomes" id="UP000000580"/>
    </source>
</evidence>
<reference evidence="2 3" key="1">
    <citation type="journal article" date="2005" name="Proc. Natl. Acad. Sci. U.S.A.">
        <title>The complete genome sequence of Mycobacterium avium subspecies paratuberculosis.</title>
        <authorList>
            <person name="Li L."/>
            <person name="Bannantine J.P."/>
            <person name="Zhang Q."/>
            <person name="Amonsin A."/>
            <person name="May B.J."/>
            <person name="Alt D."/>
            <person name="Banerji N."/>
            <person name="Kanjilal S."/>
            <person name="Kapur V."/>
        </authorList>
    </citation>
    <scope>NUCLEOTIDE SEQUENCE [LARGE SCALE GENOMIC DNA]</scope>
    <source>
        <strain evidence="3">ATCC BAA-968 / K-10</strain>
    </source>
</reference>
<dbReference type="AlphaFoldDB" id="Q73XW3"/>